<dbReference type="STRING" id="47312.SAMN04489765_3839"/>
<proteinExistence type="predicted"/>
<evidence type="ECO:0000313" key="4">
    <source>
        <dbReference type="Proteomes" id="UP000183053"/>
    </source>
</evidence>
<dbReference type="CDD" id="cd21173">
    <property type="entry name" value="NucC-like"/>
    <property type="match status" value="1"/>
</dbReference>
<dbReference type="EMBL" id="FNLF01000002">
    <property type="protein sequence ID" value="SDR20780.1"/>
    <property type="molecule type" value="Genomic_DNA"/>
</dbReference>
<evidence type="ECO:0000256" key="1">
    <source>
        <dbReference type="SAM" id="MobiDB-lite"/>
    </source>
</evidence>
<evidence type="ECO:0000313" key="3">
    <source>
        <dbReference type="EMBL" id="SDR20780.1"/>
    </source>
</evidence>
<dbReference type="Pfam" id="PF20247">
    <property type="entry name" value="DUF6602"/>
    <property type="match status" value="1"/>
</dbReference>
<organism evidence="3 4">
    <name type="scientific">Tsukamurella pulmonis</name>
    <dbReference type="NCBI Taxonomy" id="47312"/>
    <lineage>
        <taxon>Bacteria</taxon>
        <taxon>Bacillati</taxon>
        <taxon>Actinomycetota</taxon>
        <taxon>Actinomycetes</taxon>
        <taxon>Mycobacteriales</taxon>
        <taxon>Tsukamurellaceae</taxon>
        <taxon>Tsukamurella</taxon>
    </lineage>
</organism>
<dbReference type="AlphaFoldDB" id="A0A1H1H5R3"/>
<sequence length="430" mass="46958">MIPEEPGHQLVIQGCVVRIDSDARRVFRFTVHATAGAALGSLTPTFEPRQVHPPPSLTPVAQHVPVTREVDPPFHTTILDCAADAARETRRSSSPDVGPRHALGREATPALGIPTGRPKRGDNHSVPTPEFNETDRSTWFDEFTRRLAEDYVRARNRYVESHGASNQEAGHIGEAGWRRVLEQWLPPQYHVGTRKYLVADSRAGAALSKEVDLIVYHPSYPQGFRDQPHVLASGVVAAFSVKMTLDAAGIREACESAAELRALMPTPDRTLRDELISPILFGVLAHSHAWQGATSRPAANIERVLQEYAPRNPRESVDVVCVADLGCWTRLTLVMLDHLLAAIQTQSGGAVVDSPHVSDGLFSNEADPPLGVLVAHVIGRFAKFDPTLRPIATALKGLLPSGSSRLRVGHRWPLEDALSAETLEWLAMSS</sequence>
<name>A0A1H1H5R3_9ACTN</name>
<keyword evidence="4" id="KW-1185">Reference proteome</keyword>
<reference evidence="4" key="1">
    <citation type="submission" date="2016-10" db="EMBL/GenBank/DDBJ databases">
        <authorList>
            <person name="Varghese N."/>
            <person name="Submissions S."/>
        </authorList>
    </citation>
    <scope>NUCLEOTIDE SEQUENCE [LARGE SCALE GENOMIC DNA]</scope>
    <source>
        <strain evidence="4">DSM 44142</strain>
    </source>
</reference>
<gene>
    <name evidence="3" type="ORF">SAMN04489765_3839</name>
</gene>
<feature type="domain" description="DUF6602" evidence="2">
    <location>
        <begin position="164"/>
        <end position="263"/>
    </location>
</feature>
<evidence type="ECO:0000259" key="2">
    <source>
        <dbReference type="Pfam" id="PF20247"/>
    </source>
</evidence>
<feature type="region of interest" description="Disordered" evidence="1">
    <location>
        <begin position="85"/>
        <end position="133"/>
    </location>
</feature>
<protein>
    <recommendedName>
        <fullName evidence="2">DUF6602 domain-containing protein</fullName>
    </recommendedName>
</protein>
<dbReference type="InterPro" id="IPR046537">
    <property type="entry name" value="DUF6602"/>
</dbReference>
<accession>A0A1H1H5R3</accession>
<dbReference type="Proteomes" id="UP000183053">
    <property type="component" value="Unassembled WGS sequence"/>
</dbReference>